<dbReference type="PRINTS" id="PR01036">
    <property type="entry name" value="TCRTETB"/>
</dbReference>
<dbReference type="PANTHER" id="PTHR42718:SF24">
    <property type="entry name" value="MAJOR FACILITATOR SUPERFAMILY (MFS) PROFILE DOMAIN-CONTAINING PROTEIN"/>
    <property type="match status" value="1"/>
</dbReference>
<dbReference type="KEGG" id="pgm:PGRAT_15880"/>
<dbReference type="PANTHER" id="PTHR42718">
    <property type="entry name" value="MAJOR FACILITATOR SUPERFAMILY MULTIDRUG TRANSPORTER MFSC"/>
    <property type="match status" value="1"/>
</dbReference>
<dbReference type="SUPFAM" id="SSF103473">
    <property type="entry name" value="MFS general substrate transporter"/>
    <property type="match status" value="1"/>
</dbReference>
<dbReference type="OrthoDB" id="9816041at2"/>
<comment type="subcellular location">
    <subcellularLocation>
        <location evidence="1">Cell membrane</location>
        <topology evidence="1">Multi-pass membrane protein</topology>
    </subcellularLocation>
</comment>
<feature type="transmembrane region" description="Helical" evidence="7">
    <location>
        <begin position="193"/>
        <end position="211"/>
    </location>
</feature>
<evidence type="ECO:0000256" key="5">
    <source>
        <dbReference type="ARBA" id="ARBA00022989"/>
    </source>
</evidence>
<feature type="domain" description="Major facilitator superfamily (MFS) profile" evidence="8">
    <location>
        <begin position="8"/>
        <end position="457"/>
    </location>
</feature>
<accession>A0A089NIS7</accession>
<feature type="transmembrane region" description="Helical" evidence="7">
    <location>
        <begin position="97"/>
        <end position="117"/>
    </location>
</feature>
<dbReference type="Pfam" id="PF07690">
    <property type="entry name" value="MFS_1"/>
    <property type="match status" value="1"/>
</dbReference>
<evidence type="ECO:0000259" key="8">
    <source>
        <dbReference type="PROSITE" id="PS50850"/>
    </source>
</evidence>
<feature type="transmembrane region" description="Helical" evidence="7">
    <location>
        <begin position="162"/>
        <end position="181"/>
    </location>
</feature>
<dbReference type="Proteomes" id="UP000029500">
    <property type="component" value="Chromosome"/>
</dbReference>
<feature type="transmembrane region" description="Helical" evidence="7">
    <location>
        <begin position="73"/>
        <end position="91"/>
    </location>
</feature>
<feature type="transmembrane region" description="Helical" evidence="7">
    <location>
        <begin position="298"/>
        <end position="319"/>
    </location>
</feature>
<evidence type="ECO:0000313" key="9">
    <source>
        <dbReference type="EMBL" id="AIQ68934.1"/>
    </source>
</evidence>
<keyword evidence="2" id="KW-0813">Transport</keyword>
<protein>
    <submittedName>
        <fullName evidence="9">EmrB/QacA subfamily drug resistance transporter</fullName>
    </submittedName>
</protein>
<dbReference type="eggNOG" id="COG2814">
    <property type="taxonomic scope" value="Bacteria"/>
</dbReference>
<dbReference type="GO" id="GO:0022857">
    <property type="term" value="F:transmembrane transporter activity"/>
    <property type="evidence" value="ECO:0007669"/>
    <property type="project" value="InterPro"/>
</dbReference>
<reference evidence="9 10" key="1">
    <citation type="submission" date="2014-08" db="EMBL/GenBank/DDBJ databases">
        <title>Comparative genomics of the Paenibacillus odorifer group.</title>
        <authorList>
            <person name="den Bakker H.C."/>
            <person name="Tsai Y.-C."/>
            <person name="Martin N."/>
            <person name="Korlach J."/>
            <person name="Wiedmann M."/>
        </authorList>
    </citation>
    <scope>NUCLEOTIDE SEQUENCE [LARGE SCALE GENOMIC DNA]</scope>
    <source>
        <strain evidence="9 10">DSM 15220</strain>
    </source>
</reference>
<feature type="transmembrane region" description="Helical" evidence="7">
    <location>
        <begin position="261"/>
        <end position="286"/>
    </location>
</feature>
<feature type="transmembrane region" description="Helical" evidence="7">
    <location>
        <begin position="129"/>
        <end position="150"/>
    </location>
</feature>
<dbReference type="InterPro" id="IPR004638">
    <property type="entry name" value="EmrB-like"/>
</dbReference>
<feature type="transmembrane region" description="Helical" evidence="7">
    <location>
        <begin position="394"/>
        <end position="414"/>
    </location>
</feature>
<keyword evidence="3" id="KW-1003">Cell membrane</keyword>
<evidence type="ECO:0000256" key="4">
    <source>
        <dbReference type="ARBA" id="ARBA00022692"/>
    </source>
</evidence>
<dbReference type="AlphaFoldDB" id="A0A089NIS7"/>
<keyword evidence="4 7" id="KW-0812">Transmembrane</keyword>
<keyword evidence="10" id="KW-1185">Reference proteome</keyword>
<evidence type="ECO:0000256" key="2">
    <source>
        <dbReference type="ARBA" id="ARBA00022448"/>
    </source>
</evidence>
<dbReference type="EMBL" id="CP009287">
    <property type="protein sequence ID" value="AIQ68934.1"/>
    <property type="molecule type" value="Genomic_DNA"/>
</dbReference>
<name>A0A089NIS7_9BACL</name>
<dbReference type="InterPro" id="IPR020846">
    <property type="entry name" value="MFS_dom"/>
</dbReference>
<dbReference type="InterPro" id="IPR036259">
    <property type="entry name" value="MFS_trans_sf"/>
</dbReference>
<sequence>MKSKPGLLVSSLVIANFLAQLMQTMLNTALPRIMQDLGIDESRAQWLVTIYFLVAGITVPVAGFLVGRFTTRALFFTSAGSFAAGTLLAAMSPDFGLILAGRMIQGIGAGLLMPLFQTTVLRVFPKERIGSAMGLIGLVMGLAPALGPTLSGLVVQEHSWRILFYALLPIVAANLLLASFSLKNVGEPHQAKLDLRSILYSTVGFAGLMYGVNRAGEQGNSRLITWAFILGGIIIIVLFIHRQLKLTVPLLDFNLFRNRRFTQSTIIGVLMFIVMAGVELLLPLYAQNVRGLTPRMSGMMLLPGAVLLGVTSMISGRLYDRYGIKLIIRGGFSLISVITLLLTLLLSANASMILLAIVYALLMVGIGFIMTPVTAFAMASVPVPMIAHASPMTITIRSLSSSMGGVMLISIMAASMNHASVHFPGNILQGLLNSFWTLTGIAAIGLYISFILKERKAGHS</sequence>
<dbReference type="GO" id="GO:0005886">
    <property type="term" value="C:plasma membrane"/>
    <property type="evidence" value="ECO:0007669"/>
    <property type="project" value="UniProtKB-SubCell"/>
</dbReference>
<evidence type="ECO:0000256" key="1">
    <source>
        <dbReference type="ARBA" id="ARBA00004651"/>
    </source>
</evidence>
<feature type="transmembrane region" description="Helical" evidence="7">
    <location>
        <begin position="352"/>
        <end position="382"/>
    </location>
</feature>
<evidence type="ECO:0000256" key="6">
    <source>
        <dbReference type="ARBA" id="ARBA00023136"/>
    </source>
</evidence>
<gene>
    <name evidence="9" type="ORF">PGRAT_15880</name>
</gene>
<proteinExistence type="predicted"/>
<evidence type="ECO:0000256" key="7">
    <source>
        <dbReference type="SAM" id="Phobius"/>
    </source>
</evidence>
<organism evidence="9 10">
    <name type="scientific">Paenibacillus graminis</name>
    <dbReference type="NCBI Taxonomy" id="189425"/>
    <lineage>
        <taxon>Bacteria</taxon>
        <taxon>Bacillati</taxon>
        <taxon>Bacillota</taxon>
        <taxon>Bacilli</taxon>
        <taxon>Bacillales</taxon>
        <taxon>Paenibacillaceae</taxon>
        <taxon>Paenibacillus</taxon>
    </lineage>
</organism>
<feature type="transmembrane region" description="Helical" evidence="7">
    <location>
        <begin position="326"/>
        <end position="346"/>
    </location>
</feature>
<keyword evidence="5 7" id="KW-1133">Transmembrane helix</keyword>
<dbReference type="Gene3D" id="1.20.1720.10">
    <property type="entry name" value="Multidrug resistance protein D"/>
    <property type="match status" value="1"/>
</dbReference>
<feature type="transmembrane region" description="Helical" evidence="7">
    <location>
        <begin position="43"/>
        <end position="66"/>
    </location>
</feature>
<dbReference type="Gene3D" id="1.20.1250.20">
    <property type="entry name" value="MFS general substrate transporter like domains"/>
    <property type="match status" value="1"/>
</dbReference>
<keyword evidence="6 7" id="KW-0472">Membrane</keyword>
<dbReference type="STRING" id="189425.PGRAT_15880"/>
<dbReference type="PROSITE" id="PS50850">
    <property type="entry name" value="MFS"/>
    <property type="match status" value="1"/>
</dbReference>
<dbReference type="HOGENOM" id="CLU_000960_28_0_9"/>
<feature type="transmembrane region" description="Helical" evidence="7">
    <location>
        <begin position="434"/>
        <end position="452"/>
    </location>
</feature>
<evidence type="ECO:0000256" key="3">
    <source>
        <dbReference type="ARBA" id="ARBA00022475"/>
    </source>
</evidence>
<dbReference type="InterPro" id="IPR011701">
    <property type="entry name" value="MFS"/>
</dbReference>
<evidence type="ECO:0000313" key="10">
    <source>
        <dbReference type="Proteomes" id="UP000029500"/>
    </source>
</evidence>
<feature type="transmembrane region" description="Helical" evidence="7">
    <location>
        <begin position="223"/>
        <end position="240"/>
    </location>
</feature>
<dbReference type="NCBIfam" id="TIGR00711">
    <property type="entry name" value="efflux_EmrB"/>
    <property type="match status" value="1"/>
</dbReference>
<dbReference type="RefSeq" id="WP_025703277.1">
    <property type="nucleotide sequence ID" value="NZ_CP009287.1"/>
</dbReference>